<dbReference type="AlphaFoldDB" id="A0A2M9Z706"/>
<evidence type="ECO:0000313" key="8">
    <source>
        <dbReference type="EMBL" id="PJZ64210.1"/>
    </source>
</evidence>
<keyword evidence="4" id="KW-0408">Iron</keyword>
<proteinExistence type="predicted"/>
<evidence type="ECO:0000256" key="3">
    <source>
        <dbReference type="ARBA" id="ARBA00022723"/>
    </source>
</evidence>
<accession>A0A2M9Z706</accession>
<dbReference type="PANTHER" id="PTHR43728:SF1">
    <property type="entry name" value="FE-S OXIDOREDUCTASE"/>
    <property type="match status" value="1"/>
</dbReference>
<dbReference type="RefSeq" id="WP_100760271.1">
    <property type="nucleotide sequence ID" value="NZ_NPDT01000011.1"/>
</dbReference>
<feature type="domain" description="Radical SAM core" evidence="6">
    <location>
        <begin position="55"/>
        <end position="193"/>
    </location>
</feature>
<dbReference type="Pfam" id="PF04055">
    <property type="entry name" value="Radical_SAM"/>
    <property type="match status" value="1"/>
</dbReference>
<dbReference type="PANTHER" id="PTHR43728">
    <property type="entry name" value="SLR0304 PROTEIN"/>
    <property type="match status" value="1"/>
</dbReference>
<dbReference type="EMBL" id="NPDT01000011">
    <property type="protein sequence ID" value="PJZ64210.1"/>
    <property type="molecule type" value="Genomic_DNA"/>
</dbReference>
<dbReference type="CDD" id="cd01335">
    <property type="entry name" value="Radical_SAM"/>
    <property type="match status" value="1"/>
</dbReference>
<name>A0A2M9Z706_9LEPT</name>
<dbReference type="InterPro" id="IPR026351">
    <property type="entry name" value="rSAM_ArsS-like"/>
</dbReference>
<evidence type="ECO:0000256" key="2">
    <source>
        <dbReference type="ARBA" id="ARBA00022691"/>
    </source>
</evidence>
<dbReference type="NCBIfam" id="TIGR04167">
    <property type="entry name" value="rSAM_SeCys"/>
    <property type="match status" value="1"/>
</dbReference>
<keyword evidence="3" id="KW-0479">Metal-binding</keyword>
<reference evidence="8 9" key="1">
    <citation type="submission" date="2017-07" db="EMBL/GenBank/DDBJ databases">
        <title>Leptospira spp. isolated from tropical soils.</title>
        <authorList>
            <person name="Thibeaux R."/>
            <person name="Iraola G."/>
            <person name="Ferres I."/>
            <person name="Bierque E."/>
            <person name="Girault D."/>
            <person name="Soupe-Gilbert M.-E."/>
            <person name="Picardeau M."/>
            <person name="Goarant C."/>
        </authorList>
    </citation>
    <scope>NUCLEOTIDE SEQUENCE [LARGE SCALE GENOMIC DNA]</scope>
    <source>
        <strain evidence="8 9">FH2-C-A2</strain>
    </source>
</reference>
<keyword evidence="5" id="KW-0411">Iron-sulfur</keyword>
<dbReference type="SFLD" id="SFLDS00029">
    <property type="entry name" value="Radical_SAM"/>
    <property type="match status" value="1"/>
</dbReference>
<evidence type="ECO:0000256" key="1">
    <source>
        <dbReference type="ARBA" id="ARBA00001966"/>
    </source>
</evidence>
<evidence type="ECO:0000259" key="7">
    <source>
        <dbReference type="Pfam" id="PF12345"/>
    </source>
</evidence>
<protein>
    <submittedName>
        <fullName evidence="8">Radical SAM protein</fullName>
    </submittedName>
</protein>
<dbReference type="Proteomes" id="UP000231912">
    <property type="component" value="Unassembled WGS sequence"/>
</dbReference>
<dbReference type="InterPro" id="IPR058240">
    <property type="entry name" value="rSAM_sf"/>
</dbReference>
<dbReference type="InterPro" id="IPR013785">
    <property type="entry name" value="Aldolase_TIM"/>
</dbReference>
<dbReference type="GO" id="GO:0046872">
    <property type="term" value="F:metal ion binding"/>
    <property type="evidence" value="ECO:0007669"/>
    <property type="project" value="UniProtKB-KW"/>
</dbReference>
<evidence type="ECO:0000256" key="4">
    <source>
        <dbReference type="ARBA" id="ARBA00023004"/>
    </source>
</evidence>
<keyword evidence="2" id="KW-0949">S-adenosyl-L-methionine</keyword>
<dbReference type="SUPFAM" id="SSF102114">
    <property type="entry name" value="Radical SAM enzymes"/>
    <property type="match status" value="1"/>
</dbReference>
<dbReference type="GO" id="GO:0003824">
    <property type="term" value="F:catalytic activity"/>
    <property type="evidence" value="ECO:0007669"/>
    <property type="project" value="InterPro"/>
</dbReference>
<dbReference type="Gene3D" id="3.20.20.70">
    <property type="entry name" value="Aldolase class I"/>
    <property type="match status" value="1"/>
</dbReference>
<evidence type="ECO:0000313" key="9">
    <source>
        <dbReference type="Proteomes" id="UP000231912"/>
    </source>
</evidence>
<dbReference type="GO" id="GO:0051536">
    <property type="term" value="F:iron-sulfur cluster binding"/>
    <property type="evidence" value="ECO:0007669"/>
    <property type="project" value="UniProtKB-KW"/>
</dbReference>
<evidence type="ECO:0000259" key="6">
    <source>
        <dbReference type="Pfam" id="PF04055"/>
    </source>
</evidence>
<organism evidence="8 9">
    <name type="scientific">Leptospira wolffii</name>
    <dbReference type="NCBI Taxonomy" id="409998"/>
    <lineage>
        <taxon>Bacteria</taxon>
        <taxon>Pseudomonadati</taxon>
        <taxon>Spirochaetota</taxon>
        <taxon>Spirochaetia</taxon>
        <taxon>Leptospirales</taxon>
        <taxon>Leptospiraceae</taxon>
        <taxon>Leptospira</taxon>
    </lineage>
</organism>
<evidence type="ECO:0000256" key="5">
    <source>
        <dbReference type="ARBA" id="ARBA00023014"/>
    </source>
</evidence>
<comment type="cofactor">
    <cofactor evidence="1">
        <name>[4Fe-4S] cluster</name>
        <dbReference type="ChEBI" id="CHEBI:49883"/>
    </cofactor>
</comment>
<gene>
    <name evidence="8" type="ORF">CH371_19015</name>
</gene>
<dbReference type="InterPro" id="IPR024521">
    <property type="entry name" value="ArsS-like_C"/>
</dbReference>
<comment type="caution">
    <text evidence="8">The sequence shown here is derived from an EMBL/GenBank/DDBJ whole genome shotgun (WGS) entry which is preliminary data.</text>
</comment>
<feature type="domain" description="Arsenosugar biosynthesis radical SAM protein ArsS-like C-terminal" evidence="7">
    <location>
        <begin position="212"/>
        <end position="345"/>
    </location>
</feature>
<dbReference type="InterPro" id="IPR007197">
    <property type="entry name" value="rSAM"/>
</dbReference>
<dbReference type="Pfam" id="PF12345">
    <property type="entry name" value="DUF3641"/>
    <property type="match status" value="1"/>
</dbReference>
<sequence>MKSLLARGSELASSPEQFRILAESSERKSLPSFGEKLSEIGLLPLKPAGIDILQVNVGKLCNQACKHCHVDAGPDRRESMSKEIMQECLTALATPGVHTLDITGGAPEMNPNFRWFVEEASKLGKKIMVRCNLTIVMAGEKYRDLPEFFAEHKVEVVSSLPYFQKRRTDAQRGDGVFDKSIEALKKLNEIGYGIPGSGLVLNLVYNPGGAFLPGGQSTLEGDFKRELLQNFGVQFNSLFTITNMPISRFLEFLLESDNLDSYLEKLVTSFNPAAALGVMCRNTLSVGWDGSLYDCDFNQMLDMQVAGNVTKISDFNKAKLEERFIRLDQHCYGCTAGAGSSCGGAIAE</sequence>